<reference evidence="2" key="1">
    <citation type="submission" date="2016-10" db="EMBL/GenBank/DDBJ databases">
        <authorList>
            <person name="Varghese N."/>
            <person name="Submissions S."/>
        </authorList>
    </citation>
    <scope>NUCLEOTIDE SEQUENCE [LARGE SCALE GENOMIC DNA]</scope>
    <source>
        <strain evidence="2">OK042</strain>
    </source>
</reference>
<organism evidence="1 2">
    <name type="scientific">Brevibacillus centrosporus</name>
    <dbReference type="NCBI Taxonomy" id="54910"/>
    <lineage>
        <taxon>Bacteria</taxon>
        <taxon>Bacillati</taxon>
        <taxon>Bacillota</taxon>
        <taxon>Bacilli</taxon>
        <taxon>Bacillales</taxon>
        <taxon>Paenibacillaceae</taxon>
        <taxon>Brevibacillus</taxon>
    </lineage>
</organism>
<evidence type="ECO:0000313" key="2">
    <source>
        <dbReference type="Proteomes" id="UP000198915"/>
    </source>
</evidence>
<evidence type="ECO:0000313" key="1">
    <source>
        <dbReference type="EMBL" id="SFJ56402.1"/>
    </source>
</evidence>
<dbReference type="RefSeq" id="WP_170184505.1">
    <property type="nucleotide sequence ID" value="NZ_BJOE01000056.1"/>
</dbReference>
<sequence>MYMAMMITFIFLVLLLLSVLTFTILTAIRKVEFEEALVAPLKDEGPQEEQPR</sequence>
<dbReference type="EMBL" id="FORT01000004">
    <property type="protein sequence ID" value="SFJ56402.1"/>
    <property type="molecule type" value="Genomic_DNA"/>
</dbReference>
<accession>A0A1I3SEK0</accession>
<dbReference type="AlphaFoldDB" id="A0A1I3SEK0"/>
<gene>
    <name evidence="1" type="ORF">SAMN05518846_104120</name>
</gene>
<dbReference type="GeneID" id="301132120"/>
<dbReference type="Proteomes" id="UP000198915">
    <property type="component" value="Unassembled WGS sequence"/>
</dbReference>
<keyword evidence="2" id="KW-1185">Reference proteome</keyword>
<proteinExistence type="predicted"/>
<protein>
    <submittedName>
        <fullName evidence="1">Uncharacterized protein</fullName>
    </submittedName>
</protein>
<name>A0A1I3SEK0_9BACL</name>